<dbReference type="KEGG" id="mpa:MAP_1064"/>
<evidence type="ECO:0000259" key="2">
    <source>
        <dbReference type="Pfam" id="PF22905"/>
    </source>
</evidence>
<sequence>MQLRYISIPALIAEAGGDPWAVDRSLQAGSPFRISQLAEAFHAAGRCTAEANHSFEQARDRFDAAWNHQDGDHPINDSAEVQRVTKSLGGAISSVAQDRCGPGKHRREPGRGAKNRGGADRSVGKSAAATGWLHRPSGRDGKRSQTHCRRSTCA</sequence>
<reference evidence="3 4" key="1">
    <citation type="journal article" date="2005" name="Proc. Natl. Acad. Sci. U.S.A.">
        <title>The complete genome sequence of Mycobacterium avium subspecies paratuberculosis.</title>
        <authorList>
            <person name="Li L."/>
            <person name="Bannantine J.P."/>
            <person name="Zhang Q."/>
            <person name="Amonsin A."/>
            <person name="May B.J."/>
            <person name="Alt D."/>
            <person name="Banerji N."/>
            <person name="Kanjilal S."/>
            <person name="Kapur V."/>
        </authorList>
    </citation>
    <scope>NUCLEOTIDE SEQUENCE [LARGE SCALE GENOMIC DNA]</scope>
    <source>
        <strain evidence="4">ATCC BAA-968 / K-10</strain>
    </source>
</reference>
<keyword evidence="4" id="KW-1185">Reference proteome</keyword>
<dbReference type="Proteomes" id="UP000000580">
    <property type="component" value="Chromosome"/>
</dbReference>
<evidence type="ECO:0000313" key="4">
    <source>
        <dbReference type="Proteomes" id="UP000000580"/>
    </source>
</evidence>
<proteinExistence type="predicted"/>
<dbReference type="InterPro" id="IPR054469">
    <property type="entry name" value="Pred_hydrolase_N"/>
</dbReference>
<organism evidence="3 4">
    <name type="scientific">Mycolicibacterium paratuberculosis (strain ATCC BAA-968 / K-10)</name>
    <name type="common">Mycobacterium paratuberculosis</name>
    <dbReference type="NCBI Taxonomy" id="262316"/>
    <lineage>
        <taxon>Bacteria</taxon>
        <taxon>Bacillati</taxon>
        <taxon>Actinomycetota</taxon>
        <taxon>Actinomycetes</taxon>
        <taxon>Mycobacteriales</taxon>
        <taxon>Mycobacteriaceae</taxon>
        <taxon>Mycobacterium</taxon>
        <taxon>Mycobacterium avium complex (MAC)</taxon>
    </lineage>
</organism>
<name>Q741M6_MYCPA</name>
<accession>Q741M6</accession>
<gene>
    <name evidence="3" type="ordered locus">MAP_1064</name>
</gene>
<dbReference type="HOGENOM" id="CLU_143456_0_0_11"/>
<evidence type="ECO:0000313" key="3">
    <source>
        <dbReference type="EMBL" id="AAS03381.1"/>
    </source>
</evidence>
<dbReference type="EMBL" id="AE016958">
    <property type="protein sequence ID" value="AAS03381.1"/>
    <property type="molecule type" value="Genomic_DNA"/>
</dbReference>
<protein>
    <recommendedName>
        <fullName evidence="2">Predicted hydrolase N-terminal domain-containing protein</fullName>
    </recommendedName>
</protein>
<feature type="region of interest" description="Disordered" evidence="1">
    <location>
        <begin position="90"/>
        <end position="154"/>
    </location>
</feature>
<dbReference type="STRING" id="262316.MAP_1064"/>
<dbReference type="AlphaFoldDB" id="Q741M6"/>
<dbReference type="eggNOG" id="ENOG5033CJT">
    <property type="taxonomic scope" value="Bacteria"/>
</dbReference>
<feature type="compositionally biased region" description="Basic residues" evidence="1">
    <location>
        <begin position="144"/>
        <end position="154"/>
    </location>
</feature>
<evidence type="ECO:0000256" key="1">
    <source>
        <dbReference type="SAM" id="MobiDB-lite"/>
    </source>
</evidence>
<feature type="domain" description="Predicted hydrolase N-terminal" evidence="2">
    <location>
        <begin position="1"/>
        <end position="90"/>
    </location>
</feature>
<dbReference type="Pfam" id="PF22905">
    <property type="entry name" value="Hydro_N_hd"/>
    <property type="match status" value="1"/>
</dbReference>